<protein>
    <submittedName>
        <fullName evidence="1">Uncharacterized protein</fullName>
    </submittedName>
</protein>
<dbReference type="Proteomes" id="UP000250140">
    <property type="component" value="Unassembled WGS sequence"/>
</dbReference>
<gene>
    <name evidence="1" type="ORF">AOQ84DRAFT_372729</name>
</gene>
<dbReference type="PANTHER" id="PTHR38790">
    <property type="entry name" value="2EXR DOMAIN-CONTAINING PROTEIN-RELATED"/>
    <property type="match status" value="1"/>
</dbReference>
<dbReference type="OrthoDB" id="5413827at2759"/>
<sequence length="211" mass="24373">MGEQSRLLRLPAELRLRIYEFVFAPSQDDQFSTTLLPLLTCRQIWHEARPLSLQAFSQTVFSFTHMYMFLARIRALQRDQVKSIRHVKLATNYREFGKQLMAVNEASDLHLSTLSMVIDGSKEANFRPYTVTRGLSVLTNVDKIHLVNDGYCENATLWTIDRILRLRDDGRVAGPQPKQFGQRMYVIHYSRLTQEGGFNPIMMTFEAVGNI</sequence>
<dbReference type="AlphaFoldDB" id="A0A8E2FAD0"/>
<evidence type="ECO:0000313" key="2">
    <source>
        <dbReference type="Proteomes" id="UP000250140"/>
    </source>
</evidence>
<accession>A0A8E2FAD0</accession>
<evidence type="ECO:0000313" key="1">
    <source>
        <dbReference type="EMBL" id="OCL12838.1"/>
    </source>
</evidence>
<name>A0A8E2FAD0_9PEZI</name>
<proteinExistence type="predicted"/>
<keyword evidence="2" id="KW-1185">Reference proteome</keyword>
<dbReference type="EMBL" id="KV748824">
    <property type="protein sequence ID" value="OCL12838.1"/>
    <property type="molecule type" value="Genomic_DNA"/>
</dbReference>
<reference evidence="1 2" key="1">
    <citation type="journal article" date="2016" name="Nat. Commun.">
        <title>Ectomycorrhizal ecology is imprinted in the genome of the dominant symbiotic fungus Cenococcum geophilum.</title>
        <authorList>
            <consortium name="DOE Joint Genome Institute"/>
            <person name="Peter M."/>
            <person name="Kohler A."/>
            <person name="Ohm R.A."/>
            <person name="Kuo A."/>
            <person name="Krutzmann J."/>
            <person name="Morin E."/>
            <person name="Arend M."/>
            <person name="Barry K.W."/>
            <person name="Binder M."/>
            <person name="Choi C."/>
            <person name="Clum A."/>
            <person name="Copeland A."/>
            <person name="Grisel N."/>
            <person name="Haridas S."/>
            <person name="Kipfer T."/>
            <person name="LaButti K."/>
            <person name="Lindquist E."/>
            <person name="Lipzen A."/>
            <person name="Maire R."/>
            <person name="Meier B."/>
            <person name="Mihaltcheva S."/>
            <person name="Molinier V."/>
            <person name="Murat C."/>
            <person name="Poggeler S."/>
            <person name="Quandt C.A."/>
            <person name="Sperisen C."/>
            <person name="Tritt A."/>
            <person name="Tisserant E."/>
            <person name="Crous P.W."/>
            <person name="Henrissat B."/>
            <person name="Nehls U."/>
            <person name="Egli S."/>
            <person name="Spatafora J.W."/>
            <person name="Grigoriev I.V."/>
            <person name="Martin F.M."/>
        </authorList>
    </citation>
    <scope>NUCLEOTIDE SEQUENCE [LARGE SCALE GENOMIC DNA]</scope>
    <source>
        <strain evidence="1 2">CBS 207.34</strain>
    </source>
</reference>
<organism evidence="1 2">
    <name type="scientific">Glonium stellatum</name>
    <dbReference type="NCBI Taxonomy" id="574774"/>
    <lineage>
        <taxon>Eukaryota</taxon>
        <taxon>Fungi</taxon>
        <taxon>Dikarya</taxon>
        <taxon>Ascomycota</taxon>
        <taxon>Pezizomycotina</taxon>
        <taxon>Dothideomycetes</taxon>
        <taxon>Pleosporomycetidae</taxon>
        <taxon>Gloniales</taxon>
        <taxon>Gloniaceae</taxon>
        <taxon>Glonium</taxon>
    </lineage>
</organism>